<evidence type="ECO:0000313" key="2">
    <source>
        <dbReference type="EMBL" id="CAB9508026.1"/>
    </source>
</evidence>
<feature type="region of interest" description="Disordered" evidence="1">
    <location>
        <begin position="79"/>
        <end position="103"/>
    </location>
</feature>
<dbReference type="EMBL" id="CAICTM010000329">
    <property type="protein sequence ID" value="CAB9508026.1"/>
    <property type="molecule type" value="Genomic_DNA"/>
</dbReference>
<feature type="compositionally biased region" description="Polar residues" evidence="1">
    <location>
        <begin position="335"/>
        <end position="346"/>
    </location>
</feature>
<gene>
    <name evidence="2" type="ORF">SEMRO_330_G118900.1</name>
</gene>
<name>A0A9N8DSX2_9STRA</name>
<organism evidence="2 3">
    <name type="scientific">Seminavis robusta</name>
    <dbReference type="NCBI Taxonomy" id="568900"/>
    <lineage>
        <taxon>Eukaryota</taxon>
        <taxon>Sar</taxon>
        <taxon>Stramenopiles</taxon>
        <taxon>Ochrophyta</taxon>
        <taxon>Bacillariophyta</taxon>
        <taxon>Bacillariophyceae</taxon>
        <taxon>Bacillariophycidae</taxon>
        <taxon>Naviculales</taxon>
        <taxon>Naviculaceae</taxon>
        <taxon>Seminavis</taxon>
    </lineage>
</organism>
<feature type="compositionally biased region" description="Basic residues" evidence="1">
    <location>
        <begin position="90"/>
        <end position="100"/>
    </location>
</feature>
<feature type="compositionally biased region" description="Polar residues" evidence="1">
    <location>
        <begin position="316"/>
        <end position="326"/>
    </location>
</feature>
<sequence length="346" mass="37754">MVLLDYTKHRAETHNRTVSLAPNNSGISRETLLIRASVKIENLRDSFLECCKMASATIKESLESLQSVESLGRKDSTCPALGKGLDRSRPRVRNGGHRPRSLSPCILKAGESRASDFVRKNNPRGLDKSGSMLDLFSEPKKPKLELQAAHTMRATSGKRQVDGASSLARFEQSNAMRRTASDGTGGLLPSRACKGCHNSGTSRHVSLSPVRSHRERVRKASLSPVRRSHEGRLSKGGSLKSNLSSSSSDLSIPDNNCTEAIVSDRRSRRRCRRSAMKRSHSSTSLLARAGSQRNLMLFNDDAAVEARQSSSSTSSDNTKVSHTSFVGTRIRRLSRSQLMSGNNPAA</sequence>
<dbReference type="AlphaFoldDB" id="A0A9N8DSX2"/>
<dbReference type="Proteomes" id="UP001153069">
    <property type="component" value="Unassembled WGS sequence"/>
</dbReference>
<reference evidence="2" key="1">
    <citation type="submission" date="2020-06" db="EMBL/GenBank/DDBJ databases">
        <authorList>
            <consortium name="Plant Systems Biology data submission"/>
        </authorList>
    </citation>
    <scope>NUCLEOTIDE SEQUENCE</scope>
    <source>
        <strain evidence="2">D6</strain>
    </source>
</reference>
<accession>A0A9N8DSX2</accession>
<protein>
    <submittedName>
        <fullName evidence="2">Uncharacterized protein</fullName>
    </submittedName>
</protein>
<feature type="compositionally biased region" description="Low complexity" evidence="1">
    <location>
        <begin position="235"/>
        <end position="251"/>
    </location>
</feature>
<feature type="region of interest" description="Disordered" evidence="1">
    <location>
        <begin position="307"/>
        <end position="346"/>
    </location>
</feature>
<feature type="compositionally biased region" description="Basic residues" evidence="1">
    <location>
        <begin position="266"/>
        <end position="280"/>
    </location>
</feature>
<proteinExistence type="predicted"/>
<feature type="region of interest" description="Disordered" evidence="1">
    <location>
        <begin position="263"/>
        <end position="284"/>
    </location>
</feature>
<feature type="region of interest" description="Disordered" evidence="1">
    <location>
        <begin position="175"/>
        <end position="251"/>
    </location>
</feature>
<evidence type="ECO:0000256" key="1">
    <source>
        <dbReference type="SAM" id="MobiDB-lite"/>
    </source>
</evidence>
<keyword evidence="3" id="KW-1185">Reference proteome</keyword>
<evidence type="ECO:0000313" key="3">
    <source>
        <dbReference type="Proteomes" id="UP001153069"/>
    </source>
</evidence>
<comment type="caution">
    <text evidence="2">The sequence shown here is derived from an EMBL/GenBank/DDBJ whole genome shotgun (WGS) entry which is preliminary data.</text>
</comment>